<dbReference type="STRING" id="563192.HMPREF0179_02013"/>
<organism evidence="6 7">
    <name type="scientific">Bilophila wadsworthia (strain 3_1_6)</name>
    <dbReference type="NCBI Taxonomy" id="563192"/>
    <lineage>
        <taxon>Bacteria</taxon>
        <taxon>Pseudomonadati</taxon>
        <taxon>Thermodesulfobacteriota</taxon>
        <taxon>Desulfovibrionia</taxon>
        <taxon>Desulfovibrionales</taxon>
        <taxon>Desulfovibrionaceae</taxon>
        <taxon>Bilophila</taxon>
    </lineage>
</organism>
<dbReference type="RefSeq" id="WP_005027792.1">
    <property type="nucleotide sequence ID" value="NZ_KE150238.1"/>
</dbReference>
<dbReference type="Pfam" id="PF01196">
    <property type="entry name" value="Ribosomal_L17"/>
    <property type="match status" value="1"/>
</dbReference>
<reference evidence="6 7" key="2">
    <citation type="submission" date="2013-04" db="EMBL/GenBank/DDBJ databases">
        <title>The Genome Sequence of Bilophila wadsworthia 3_1_6.</title>
        <authorList>
            <consortium name="The Broad Institute Genomics Platform"/>
            <person name="Earl A."/>
            <person name="Ward D."/>
            <person name="Feldgarden M."/>
            <person name="Gevers D."/>
            <person name="Sibley C."/>
            <person name="Strauss J."/>
            <person name="Allen-Vercoe E."/>
            <person name="Walker B."/>
            <person name="Young S."/>
            <person name="Zeng Q."/>
            <person name="Gargeya S."/>
            <person name="Fitzgerald M."/>
            <person name="Haas B."/>
            <person name="Abouelleil A."/>
            <person name="Allen A.W."/>
            <person name="Alvarado L."/>
            <person name="Arachchi H.M."/>
            <person name="Berlin A.M."/>
            <person name="Chapman S.B."/>
            <person name="Gainer-Dewar J."/>
            <person name="Goldberg J."/>
            <person name="Griggs A."/>
            <person name="Gujja S."/>
            <person name="Hansen M."/>
            <person name="Howarth C."/>
            <person name="Imamovic A."/>
            <person name="Ireland A."/>
            <person name="Larimer J."/>
            <person name="McCowan C."/>
            <person name="Murphy C."/>
            <person name="Pearson M."/>
            <person name="Poon T.W."/>
            <person name="Priest M."/>
            <person name="Roberts A."/>
            <person name="Saif S."/>
            <person name="Shea T."/>
            <person name="Sisk P."/>
            <person name="Sykes S."/>
            <person name="Wortman J."/>
            <person name="Nusbaum C."/>
            <person name="Birren B."/>
        </authorList>
    </citation>
    <scope>NUCLEOTIDE SEQUENCE [LARGE SCALE GENOMIC DNA]</scope>
    <source>
        <strain evidence="6 7">3_1_6</strain>
    </source>
</reference>
<sequence length="127" mass="14327">MRHSNSGKKLGRTPSHRKALFRNMASAMITYGKIRTTEVKAKELRRVVEPLITLALRNDLHSRRLAYETLNDHKLVQRLFDVVAPLFAGVPGGYTRITKMALPRKGDCAPMAILEFTRQPEAAAEKN</sequence>
<keyword evidence="2 4" id="KW-0689">Ribosomal protein</keyword>
<evidence type="ECO:0000256" key="4">
    <source>
        <dbReference type="HAMAP-Rule" id="MF_01368"/>
    </source>
</evidence>
<dbReference type="Proteomes" id="UP000006034">
    <property type="component" value="Unassembled WGS sequence"/>
</dbReference>
<dbReference type="EMBL" id="ADCP02000001">
    <property type="protein sequence ID" value="EFV44123.1"/>
    <property type="molecule type" value="Genomic_DNA"/>
</dbReference>
<gene>
    <name evidence="4" type="primary">rplQ</name>
    <name evidence="6" type="ORF">HMPREF0179_02013</name>
</gene>
<dbReference type="GO" id="GO:0006412">
    <property type="term" value="P:translation"/>
    <property type="evidence" value="ECO:0007669"/>
    <property type="project" value="UniProtKB-UniRule"/>
</dbReference>
<comment type="subunit">
    <text evidence="4">Part of the 50S ribosomal subunit. Contacts protein L32.</text>
</comment>
<comment type="caution">
    <text evidence="6">The sequence shown here is derived from an EMBL/GenBank/DDBJ whole genome shotgun (WGS) entry which is preliminary data.</text>
</comment>
<dbReference type="Gene3D" id="3.90.1030.10">
    <property type="entry name" value="Ribosomal protein L17"/>
    <property type="match status" value="1"/>
</dbReference>
<keyword evidence="3 4" id="KW-0687">Ribonucleoprotein</keyword>
<dbReference type="SUPFAM" id="SSF64263">
    <property type="entry name" value="Prokaryotic ribosomal protein L17"/>
    <property type="match status" value="1"/>
</dbReference>
<dbReference type="InterPro" id="IPR000456">
    <property type="entry name" value="Ribosomal_bL17"/>
</dbReference>
<dbReference type="GeneID" id="78085155"/>
<dbReference type="eggNOG" id="COG0203">
    <property type="taxonomic scope" value="Bacteria"/>
</dbReference>
<evidence type="ECO:0000256" key="3">
    <source>
        <dbReference type="ARBA" id="ARBA00023274"/>
    </source>
</evidence>
<protein>
    <recommendedName>
        <fullName evidence="4">Large ribosomal subunit protein bL17</fullName>
    </recommendedName>
</protein>
<accession>E5Y749</accession>
<evidence type="ECO:0000256" key="1">
    <source>
        <dbReference type="ARBA" id="ARBA00008777"/>
    </source>
</evidence>
<dbReference type="HOGENOM" id="CLU_074407_2_0_7"/>
<evidence type="ECO:0000313" key="6">
    <source>
        <dbReference type="EMBL" id="EFV44123.1"/>
    </source>
</evidence>
<reference evidence="6 7" key="1">
    <citation type="submission" date="2010-10" db="EMBL/GenBank/DDBJ databases">
        <authorList>
            <consortium name="The Broad Institute Genome Sequencing Platform"/>
            <person name="Ward D."/>
            <person name="Earl A."/>
            <person name="Feldgarden M."/>
            <person name="Young S.K."/>
            <person name="Gargeya S."/>
            <person name="Zeng Q."/>
            <person name="Alvarado L."/>
            <person name="Berlin A."/>
            <person name="Bochicchio J."/>
            <person name="Chapman S.B."/>
            <person name="Chen Z."/>
            <person name="Freedman E."/>
            <person name="Gellesch M."/>
            <person name="Goldberg J."/>
            <person name="Griggs A."/>
            <person name="Gujja S."/>
            <person name="Heilman E."/>
            <person name="Heiman D."/>
            <person name="Howarth C."/>
            <person name="Mehta T."/>
            <person name="Neiman D."/>
            <person name="Pearson M."/>
            <person name="Roberts A."/>
            <person name="Saif S."/>
            <person name="Shea T."/>
            <person name="Shenoy N."/>
            <person name="Sisk P."/>
            <person name="Stolte C."/>
            <person name="Sykes S."/>
            <person name="White J."/>
            <person name="Yandava C."/>
            <person name="Allen-Vercoe E."/>
            <person name="Sibley C."/>
            <person name="Ambrose C.E."/>
            <person name="Strauss J."/>
            <person name="Daigneault M."/>
            <person name="Haas B."/>
            <person name="Nusbaum C."/>
            <person name="Birren B."/>
        </authorList>
    </citation>
    <scope>NUCLEOTIDE SEQUENCE [LARGE SCALE GENOMIC DNA]</scope>
    <source>
        <strain evidence="6 7">3_1_6</strain>
    </source>
</reference>
<dbReference type="GO" id="GO:0003735">
    <property type="term" value="F:structural constituent of ribosome"/>
    <property type="evidence" value="ECO:0007669"/>
    <property type="project" value="InterPro"/>
</dbReference>
<dbReference type="GO" id="GO:0022625">
    <property type="term" value="C:cytosolic large ribosomal subunit"/>
    <property type="evidence" value="ECO:0007669"/>
    <property type="project" value="TreeGrafter"/>
</dbReference>
<dbReference type="HAMAP" id="MF_01368">
    <property type="entry name" value="Ribosomal_bL17"/>
    <property type="match status" value="1"/>
</dbReference>
<keyword evidence="7" id="KW-1185">Reference proteome</keyword>
<dbReference type="PANTHER" id="PTHR14413">
    <property type="entry name" value="RIBOSOMAL PROTEIN L17"/>
    <property type="match status" value="1"/>
</dbReference>
<evidence type="ECO:0000256" key="5">
    <source>
        <dbReference type="RuleBase" id="RU000660"/>
    </source>
</evidence>
<dbReference type="OrthoDB" id="9809073at2"/>
<evidence type="ECO:0000313" key="7">
    <source>
        <dbReference type="Proteomes" id="UP000006034"/>
    </source>
</evidence>
<dbReference type="PANTHER" id="PTHR14413:SF16">
    <property type="entry name" value="LARGE RIBOSOMAL SUBUNIT PROTEIN BL17M"/>
    <property type="match status" value="1"/>
</dbReference>
<proteinExistence type="inferred from homology"/>
<name>E5Y749_BILW3</name>
<evidence type="ECO:0000256" key="2">
    <source>
        <dbReference type="ARBA" id="ARBA00022980"/>
    </source>
</evidence>
<dbReference type="InterPro" id="IPR036373">
    <property type="entry name" value="Ribosomal_bL17_sf"/>
</dbReference>
<dbReference type="AlphaFoldDB" id="E5Y749"/>
<comment type="similarity">
    <text evidence="1 4 5">Belongs to the bacterial ribosomal protein bL17 family.</text>
</comment>
<dbReference type="NCBIfam" id="TIGR00059">
    <property type="entry name" value="L17"/>
    <property type="match status" value="1"/>
</dbReference>